<evidence type="ECO:0000256" key="2">
    <source>
        <dbReference type="ARBA" id="ARBA00022737"/>
    </source>
</evidence>
<sequence>MMIKSSCRKTISCINLALHSRTSTSCYIPHSRFSRLTKEWVTNLELPSSEFDPHAYATILQECIRNDDPSSGKGLHCDILKRGGCLDLFAYNILLNFYVQAQLLSDAGKLFGEMPLRNTISFITLIQGYSRSLLFSEALQLFIRFFREGHDRNAFVFSTILKLLVNMERPELSWTIHPCIIKLCHESNAFVGTTLIDGYSVCGRVDCARQVFDGIICKDMVSWTGMVACYAENDCFQDSLQLFSQMRMAGHKPNDFTLTSVLKSCLGLEAFDVGKSIHGCALKTHYACALFVGTALLELYTKFGDISVARQLFEEMPKNNLIPWSLMIARHAQSDRSREALDLFCRMRQSCVAPNQFTFASVLQACATMEGLDLGKQFHSYVLKVGLHSDVFVSNALMDVYAKCGRMENSVKLFEESPNQNDVTWNTIIVGFVQLGDEGKALSLFVKMLEYQMHVSEVTFSSALRACASLAAMEQGLQIHSLTVKTIYNKDIVVANSLIDMYAKCGSIKDARLVFDLMNKRDEVSWNAMISGYSTHGLGEEALTIFENMQKAKCKPNKLTFVGILSACSHARLLDKGQAYFKSMIQDYGIDPCMEHYTCMVGLLGRSGHLDKAVKLIDEIPSPPSIMVWRALLGACVVHNDVELGRISAQHVLEMDPHDEATHVLLSNMYATARRWDRVSFVRKNMKKKGVKKEPGLSWIENQGTVHYFSVGDTSHPEIKLISVMLEWLNLKIRKAGYVPNHNAVLLDVEDEEKDRLLWVHSERLALAFGLIKTPTMLPIRIIKNLRICVDCHAAIKLISQVVQRNIVIRDMNRFHHFQDGVCSCGDYW</sequence>
<dbReference type="PROSITE" id="PS51375">
    <property type="entry name" value="PPR"/>
    <property type="match status" value="5"/>
</dbReference>
<reference evidence="5 6" key="1">
    <citation type="journal article" date="2023" name="Science">
        <title>Elucidation of the pathway for biosynthesis of saponin adjuvants from the soapbark tree.</title>
        <authorList>
            <person name="Reed J."/>
            <person name="Orme A."/>
            <person name="El-Demerdash A."/>
            <person name="Owen C."/>
            <person name="Martin L.B.B."/>
            <person name="Misra R.C."/>
            <person name="Kikuchi S."/>
            <person name="Rejzek M."/>
            <person name="Martin A.C."/>
            <person name="Harkess A."/>
            <person name="Leebens-Mack J."/>
            <person name="Louveau T."/>
            <person name="Stephenson M.J."/>
            <person name="Osbourn A."/>
        </authorList>
    </citation>
    <scope>NUCLEOTIDE SEQUENCE [LARGE SCALE GENOMIC DNA]</scope>
    <source>
        <strain evidence="5">S10</strain>
    </source>
</reference>
<evidence type="ECO:0000313" key="5">
    <source>
        <dbReference type="EMBL" id="KAJ7982687.1"/>
    </source>
</evidence>
<name>A0AAD7VNW2_QUISA</name>
<dbReference type="Pfam" id="PF14432">
    <property type="entry name" value="DYW_deaminase"/>
    <property type="match status" value="1"/>
</dbReference>
<dbReference type="FunFam" id="1.25.40.10:FF:000201">
    <property type="entry name" value="Pentatricopeptide repeat-containing protein mitochondrial"/>
    <property type="match status" value="1"/>
</dbReference>
<dbReference type="NCBIfam" id="TIGR00756">
    <property type="entry name" value="PPR"/>
    <property type="match status" value="4"/>
</dbReference>
<evidence type="ECO:0000256" key="3">
    <source>
        <dbReference type="PROSITE-ProRule" id="PRU00708"/>
    </source>
</evidence>
<dbReference type="Pfam" id="PF20431">
    <property type="entry name" value="E_motif"/>
    <property type="match status" value="1"/>
</dbReference>
<dbReference type="InterPro" id="IPR011990">
    <property type="entry name" value="TPR-like_helical_dom_sf"/>
</dbReference>
<feature type="domain" description="DYW" evidence="4">
    <location>
        <begin position="737"/>
        <end position="829"/>
    </location>
</feature>
<comment type="similarity">
    <text evidence="1">Belongs to the PPR family. PCMP-H subfamily.</text>
</comment>
<dbReference type="GO" id="GO:0008270">
    <property type="term" value="F:zinc ion binding"/>
    <property type="evidence" value="ECO:0007669"/>
    <property type="project" value="InterPro"/>
</dbReference>
<dbReference type="AlphaFoldDB" id="A0AAD7VNW2"/>
<feature type="repeat" description="PPR" evidence="3">
    <location>
        <begin position="491"/>
        <end position="521"/>
    </location>
</feature>
<feature type="repeat" description="PPR" evidence="3">
    <location>
        <begin position="522"/>
        <end position="556"/>
    </location>
</feature>
<dbReference type="FunFam" id="1.25.40.10:FF:000090">
    <property type="entry name" value="Pentatricopeptide repeat-containing protein, chloroplastic"/>
    <property type="match status" value="1"/>
</dbReference>
<dbReference type="Proteomes" id="UP001163823">
    <property type="component" value="Chromosome 1"/>
</dbReference>
<feature type="repeat" description="PPR" evidence="3">
    <location>
        <begin position="219"/>
        <end position="253"/>
    </location>
</feature>
<evidence type="ECO:0000256" key="1">
    <source>
        <dbReference type="ARBA" id="ARBA00006643"/>
    </source>
</evidence>
<dbReference type="InterPro" id="IPR046960">
    <property type="entry name" value="PPR_At4g14850-like_plant"/>
</dbReference>
<dbReference type="GO" id="GO:0009451">
    <property type="term" value="P:RNA modification"/>
    <property type="evidence" value="ECO:0007669"/>
    <property type="project" value="InterPro"/>
</dbReference>
<gene>
    <name evidence="5" type="ORF">O6P43_001783</name>
</gene>
<feature type="repeat" description="PPR" evidence="3">
    <location>
        <begin position="320"/>
        <end position="354"/>
    </location>
</feature>
<organism evidence="5 6">
    <name type="scientific">Quillaja saponaria</name>
    <name type="common">Soap bark tree</name>
    <dbReference type="NCBI Taxonomy" id="32244"/>
    <lineage>
        <taxon>Eukaryota</taxon>
        <taxon>Viridiplantae</taxon>
        <taxon>Streptophyta</taxon>
        <taxon>Embryophyta</taxon>
        <taxon>Tracheophyta</taxon>
        <taxon>Spermatophyta</taxon>
        <taxon>Magnoliopsida</taxon>
        <taxon>eudicotyledons</taxon>
        <taxon>Gunneridae</taxon>
        <taxon>Pentapetalae</taxon>
        <taxon>rosids</taxon>
        <taxon>fabids</taxon>
        <taxon>Fabales</taxon>
        <taxon>Quillajaceae</taxon>
        <taxon>Quillaja</taxon>
    </lineage>
</organism>
<dbReference type="KEGG" id="qsa:O6P43_001783"/>
<dbReference type="PANTHER" id="PTHR47926">
    <property type="entry name" value="PENTATRICOPEPTIDE REPEAT-CONTAINING PROTEIN"/>
    <property type="match status" value="1"/>
</dbReference>
<dbReference type="PANTHER" id="PTHR47926:SF520">
    <property type="entry name" value="DYW DOMAIN-CONTAINING PROTEIN"/>
    <property type="match status" value="1"/>
</dbReference>
<dbReference type="FunFam" id="1.25.40.10:FF:000471">
    <property type="entry name" value="Putative pentatricopeptide repeat-containing protein, mitochondrial"/>
    <property type="match status" value="1"/>
</dbReference>
<dbReference type="FunFam" id="1.25.40.10:FF:000494">
    <property type="entry name" value="Putative pentatricopeptide repeat-containing protein, mitochondrial"/>
    <property type="match status" value="1"/>
</dbReference>
<dbReference type="InterPro" id="IPR032867">
    <property type="entry name" value="DYW_dom"/>
</dbReference>
<protein>
    <submittedName>
        <fullName evidence="5">Pentatricopeptide repeat-containing protein</fullName>
    </submittedName>
</protein>
<dbReference type="Pfam" id="PF13041">
    <property type="entry name" value="PPR_2"/>
    <property type="match status" value="3"/>
</dbReference>
<dbReference type="InterPro" id="IPR002885">
    <property type="entry name" value="PPR_rpt"/>
</dbReference>
<proteinExistence type="inferred from homology"/>
<accession>A0AAD7VNW2</accession>
<dbReference type="FunFam" id="1.25.40.10:FF:000397">
    <property type="entry name" value="Pentatricopeptide repeat-containing protein At2g40720"/>
    <property type="match status" value="1"/>
</dbReference>
<evidence type="ECO:0000313" key="6">
    <source>
        <dbReference type="Proteomes" id="UP001163823"/>
    </source>
</evidence>
<dbReference type="GO" id="GO:0003723">
    <property type="term" value="F:RNA binding"/>
    <property type="evidence" value="ECO:0007669"/>
    <property type="project" value="InterPro"/>
</dbReference>
<dbReference type="InterPro" id="IPR046848">
    <property type="entry name" value="E_motif"/>
</dbReference>
<dbReference type="Pfam" id="PF01535">
    <property type="entry name" value="PPR"/>
    <property type="match status" value="8"/>
</dbReference>
<feature type="repeat" description="PPR" evidence="3">
    <location>
        <begin position="421"/>
        <end position="455"/>
    </location>
</feature>
<keyword evidence="2" id="KW-0677">Repeat</keyword>
<comment type="caution">
    <text evidence="5">The sequence shown here is derived from an EMBL/GenBank/DDBJ whole genome shotgun (WGS) entry which is preliminary data.</text>
</comment>
<dbReference type="EMBL" id="JARAOO010000001">
    <property type="protein sequence ID" value="KAJ7982687.1"/>
    <property type="molecule type" value="Genomic_DNA"/>
</dbReference>
<evidence type="ECO:0000259" key="4">
    <source>
        <dbReference type="Pfam" id="PF14432"/>
    </source>
</evidence>
<keyword evidence="6" id="KW-1185">Reference proteome</keyword>
<dbReference type="Gene3D" id="1.25.40.10">
    <property type="entry name" value="Tetratricopeptide repeat domain"/>
    <property type="match status" value="4"/>
</dbReference>